<evidence type="ECO:0000313" key="2">
    <source>
        <dbReference type="Proteomes" id="UP000198636"/>
    </source>
</evidence>
<dbReference type="OrthoDB" id="1955453at2"/>
<dbReference type="RefSeq" id="WP_091544362.1">
    <property type="nucleotide sequence ID" value="NZ_FMUS01000018.1"/>
</dbReference>
<gene>
    <name evidence="1" type="ORF">SAMN03080606_02697</name>
</gene>
<evidence type="ECO:0000313" key="1">
    <source>
        <dbReference type="EMBL" id="SCY84322.1"/>
    </source>
</evidence>
<sequence>MKGNDENHSNLFIFLILLLFVLIPLSACANPKVISADLNYWKEEINTEEIVFSFEKLEGENQRVLRLEPEKEYLIEYELRFDRGLFDVFITDSDGEVLFFRLGTEEIKKNLLLELEGNVNLHMIGGTVKLKATDEVFNIIVKGDGEAAGYLKINWIEVN</sequence>
<proteinExistence type="predicted"/>
<protein>
    <submittedName>
        <fullName evidence="1">Uncharacterized protein</fullName>
    </submittedName>
</protein>
<dbReference type="AlphaFoldDB" id="A0A1G5J7P1"/>
<keyword evidence="2" id="KW-1185">Reference proteome</keyword>
<dbReference type="EMBL" id="FMUS01000018">
    <property type="protein sequence ID" value="SCY84322.1"/>
    <property type="molecule type" value="Genomic_DNA"/>
</dbReference>
<reference evidence="1 2" key="1">
    <citation type="submission" date="2016-10" db="EMBL/GenBank/DDBJ databases">
        <authorList>
            <person name="de Groot N.N."/>
        </authorList>
    </citation>
    <scope>NUCLEOTIDE SEQUENCE [LARGE SCALE GENOMIC DNA]</scope>
    <source>
        <strain evidence="1 2">DSM 18978</strain>
    </source>
</reference>
<accession>A0A1G5J7P1</accession>
<dbReference type="STRING" id="1120976.SAMN03080606_02697"/>
<dbReference type="Proteomes" id="UP000198636">
    <property type="component" value="Unassembled WGS sequence"/>
</dbReference>
<name>A0A1G5J7P1_9FIRM</name>
<organism evidence="1 2">
    <name type="scientific">Alkaliphilus peptidifermentans DSM 18978</name>
    <dbReference type="NCBI Taxonomy" id="1120976"/>
    <lineage>
        <taxon>Bacteria</taxon>
        <taxon>Bacillati</taxon>
        <taxon>Bacillota</taxon>
        <taxon>Clostridia</taxon>
        <taxon>Peptostreptococcales</taxon>
        <taxon>Natronincolaceae</taxon>
        <taxon>Alkaliphilus</taxon>
    </lineage>
</organism>